<dbReference type="Gene3D" id="3.40.50.300">
    <property type="entry name" value="P-loop containing nucleotide triphosphate hydrolases"/>
    <property type="match status" value="1"/>
</dbReference>
<evidence type="ECO:0000313" key="2">
    <source>
        <dbReference type="EMBL" id="NKI32060.1"/>
    </source>
</evidence>
<organism evidence="2 3">
    <name type="scientific">Croceivirga thetidis</name>
    <dbReference type="NCBI Taxonomy" id="2721623"/>
    <lineage>
        <taxon>Bacteria</taxon>
        <taxon>Pseudomonadati</taxon>
        <taxon>Bacteroidota</taxon>
        <taxon>Flavobacteriia</taxon>
        <taxon>Flavobacteriales</taxon>
        <taxon>Flavobacteriaceae</taxon>
        <taxon>Croceivirga</taxon>
    </lineage>
</organism>
<dbReference type="EMBL" id="JAAWWL010000002">
    <property type="protein sequence ID" value="NKI32060.1"/>
    <property type="molecule type" value="Genomic_DNA"/>
</dbReference>
<dbReference type="Pfam" id="PF13521">
    <property type="entry name" value="AAA_28"/>
    <property type="match status" value="1"/>
</dbReference>
<dbReference type="SUPFAM" id="SSF52540">
    <property type="entry name" value="P-loop containing nucleoside triphosphate hydrolases"/>
    <property type="match status" value="1"/>
</dbReference>
<gene>
    <name evidence="2" type="ORF">HCU67_08920</name>
</gene>
<protein>
    <submittedName>
        <fullName evidence="2">ATP-binding protein</fullName>
    </submittedName>
</protein>
<keyword evidence="2" id="KW-0547">Nucleotide-binding</keyword>
<comment type="caution">
    <text evidence="2">The sequence shown here is derived from an EMBL/GenBank/DDBJ whole genome shotgun (WGS) entry which is preliminary data.</text>
</comment>
<proteinExistence type="predicted"/>
<keyword evidence="2" id="KW-0067">ATP-binding</keyword>
<name>A0ABX1GQ75_9FLAO</name>
<feature type="domain" description="NadR/Ttd14 AAA" evidence="1">
    <location>
        <begin position="5"/>
        <end position="176"/>
    </location>
</feature>
<keyword evidence="3" id="KW-1185">Reference proteome</keyword>
<accession>A0ABX1GQ75</accession>
<dbReference type="InterPro" id="IPR027417">
    <property type="entry name" value="P-loop_NTPase"/>
</dbReference>
<sequence length="187" mass="21678">MASKKVVVTGAPGTGKTVLVNTLEERGYKCFHEIIRTMTAAALEAGTEKEQVSNPLVFVDDPLKFNSFLLEGRLRHLLESKNLEEEICFFDRGTPDVLAYMDYFDQNYDDSFIEICKVHRYDKVFILPPWKEIYVRDNERLETFEEAKALHENLMNTYKRFGYKVDMVPKGSIEERVAYVLDNTDIS</sequence>
<evidence type="ECO:0000313" key="3">
    <source>
        <dbReference type="Proteomes" id="UP000718451"/>
    </source>
</evidence>
<dbReference type="RefSeq" id="WP_168552284.1">
    <property type="nucleotide sequence ID" value="NZ_JAAWWL010000002.1"/>
</dbReference>
<dbReference type="Proteomes" id="UP000718451">
    <property type="component" value="Unassembled WGS sequence"/>
</dbReference>
<reference evidence="2 3" key="1">
    <citation type="submission" date="2020-04" db="EMBL/GenBank/DDBJ databases">
        <authorList>
            <person name="Yoon J."/>
        </authorList>
    </citation>
    <scope>NUCLEOTIDE SEQUENCE [LARGE SCALE GENOMIC DNA]</scope>
    <source>
        <strain evidence="2 3">DJ-13</strain>
    </source>
</reference>
<evidence type="ECO:0000259" key="1">
    <source>
        <dbReference type="Pfam" id="PF13521"/>
    </source>
</evidence>
<dbReference type="InterPro" id="IPR038727">
    <property type="entry name" value="NadR/Ttd14_AAA_dom"/>
</dbReference>
<dbReference type="GO" id="GO:0005524">
    <property type="term" value="F:ATP binding"/>
    <property type="evidence" value="ECO:0007669"/>
    <property type="project" value="UniProtKB-KW"/>
</dbReference>